<dbReference type="GO" id="GO:0015020">
    <property type="term" value="F:glucuronosyltransferase activity"/>
    <property type="evidence" value="ECO:0007669"/>
    <property type="project" value="UniProtKB-EC"/>
</dbReference>
<dbReference type="WBParaSite" id="Hba_16227">
    <property type="protein sequence ID" value="Hba_16227"/>
    <property type="gene ID" value="Hba_16227"/>
</dbReference>
<dbReference type="Pfam" id="PF00201">
    <property type="entry name" value="UDPGT"/>
    <property type="match status" value="1"/>
</dbReference>
<proteinExistence type="inferred from homology"/>
<protein>
    <recommendedName>
        <fullName evidence="2">glucuronosyltransferase</fullName>
        <ecNumber evidence="2">2.4.1.17</ecNumber>
    </recommendedName>
</protein>
<keyword evidence="4" id="KW-0808">Transferase</keyword>
<dbReference type="AlphaFoldDB" id="A0A1I7XFH7"/>
<organism evidence="7 8">
    <name type="scientific">Heterorhabditis bacteriophora</name>
    <name type="common">Entomopathogenic nematode worm</name>
    <dbReference type="NCBI Taxonomy" id="37862"/>
    <lineage>
        <taxon>Eukaryota</taxon>
        <taxon>Metazoa</taxon>
        <taxon>Ecdysozoa</taxon>
        <taxon>Nematoda</taxon>
        <taxon>Chromadorea</taxon>
        <taxon>Rhabditida</taxon>
        <taxon>Rhabditina</taxon>
        <taxon>Rhabditomorpha</taxon>
        <taxon>Strongyloidea</taxon>
        <taxon>Heterorhabditidae</taxon>
        <taxon>Heterorhabditis</taxon>
    </lineage>
</organism>
<evidence type="ECO:0000256" key="1">
    <source>
        <dbReference type="ARBA" id="ARBA00009995"/>
    </source>
</evidence>
<dbReference type="InterPro" id="IPR002213">
    <property type="entry name" value="UDP_glucos_trans"/>
</dbReference>
<comment type="similarity">
    <text evidence="1">Belongs to the UDP-glycosyltransferase family.</text>
</comment>
<accession>A0A1I7XFH7</accession>
<dbReference type="InterPro" id="IPR050271">
    <property type="entry name" value="UDP-glycosyltransferase"/>
</dbReference>
<reference evidence="8" key="1">
    <citation type="submission" date="2016-11" db="UniProtKB">
        <authorList>
            <consortium name="WormBaseParasite"/>
        </authorList>
    </citation>
    <scope>IDENTIFICATION</scope>
</reference>
<dbReference type="Proteomes" id="UP000095283">
    <property type="component" value="Unplaced"/>
</dbReference>
<dbReference type="Gene3D" id="3.40.50.2000">
    <property type="entry name" value="Glycogen Phosphorylase B"/>
    <property type="match status" value="1"/>
</dbReference>
<dbReference type="PANTHER" id="PTHR48043:SF145">
    <property type="entry name" value="FI06409P-RELATED"/>
    <property type="match status" value="1"/>
</dbReference>
<evidence type="ECO:0000256" key="4">
    <source>
        <dbReference type="ARBA" id="ARBA00022679"/>
    </source>
</evidence>
<keyword evidence="7" id="KW-1185">Reference proteome</keyword>
<comment type="catalytic activity">
    <reaction evidence="6">
        <text>glucuronate acceptor + UDP-alpha-D-glucuronate = acceptor beta-D-glucuronoside + UDP + H(+)</text>
        <dbReference type="Rhea" id="RHEA:21032"/>
        <dbReference type="ChEBI" id="CHEBI:15378"/>
        <dbReference type="ChEBI" id="CHEBI:58052"/>
        <dbReference type="ChEBI" id="CHEBI:58223"/>
        <dbReference type="ChEBI" id="CHEBI:132367"/>
        <dbReference type="ChEBI" id="CHEBI:132368"/>
        <dbReference type="EC" id="2.4.1.17"/>
    </reaction>
</comment>
<keyword evidence="5" id="KW-0732">Signal</keyword>
<name>A0A1I7XFH7_HETBA</name>
<evidence type="ECO:0000256" key="3">
    <source>
        <dbReference type="ARBA" id="ARBA00022676"/>
    </source>
</evidence>
<dbReference type="EC" id="2.4.1.17" evidence="2"/>
<evidence type="ECO:0000313" key="7">
    <source>
        <dbReference type="Proteomes" id="UP000095283"/>
    </source>
</evidence>
<dbReference type="PANTHER" id="PTHR48043">
    <property type="entry name" value="EG:EG0003.4 PROTEIN-RELATED"/>
    <property type="match status" value="1"/>
</dbReference>
<dbReference type="SUPFAM" id="SSF53756">
    <property type="entry name" value="UDP-Glycosyltransferase/glycogen phosphorylase"/>
    <property type="match status" value="1"/>
</dbReference>
<evidence type="ECO:0000256" key="2">
    <source>
        <dbReference type="ARBA" id="ARBA00012544"/>
    </source>
</evidence>
<evidence type="ECO:0000313" key="8">
    <source>
        <dbReference type="WBParaSite" id="Hba_16227"/>
    </source>
</evidence>
<sequence>MSSIADTLIDAGHQVTILHPFLDENSKKYVTSKANRIFIPISKEIGEMYFNRNKKIWEQQPLGDTLAATIISVNVHALICDGVFSDNNTMTSLATEGFNVGIAELFGVCGFGLVEALRIPQMIAVTATGISEAIAEIFNIPITPSYIPATISAFSDRMTFLQRMVNFFWHHISKPFQRHFILKCYLVGQMDKVDPASKEMFAKHGYEFDLFKIAKEKINYLLVNIDEYLDIARPVSQKVKYIGGIALGKPGKLDKYFEKILQRSSNGTIVISFGTLASTSIMPKTMKTAIINGVKVELKLVSLPEYTFIWKVDESDLSLDAGVNNLVTTKWLPQRELLSKSLDSLKLSKTVRLLFSDHPSVKAFVSHAGLNSVLESTKSGTPTIFVPIFADQFKVNACSVVSLNAALVQRKNTTIVIQKERLFPKKSSRNR</sequence>
<keyword evidence="3" id="KW-0328">Glycosyltransferase</keyword>
<evidence type="ECO:0000256" key="5">
    <source>
        <dbReference type="ARBA" id="ARBA00022729"/>
    </source>
</evidence>
<dbReference type="CDD" id="cd03784">
    <property type="entry name" value="GT1_Gtf-like"/>
    <property type="match status" value="1"/>
</dbReference>
<evidence type="ECO:0000256" key="6">
    <source>
        <dbReference type="ARBA" id="ARBA00047475"/>
    </source>
</evidence>